<reference evidence="4" key="1">
    <citation type="journal article" date="2015" name="Proc. Natl. Acad. Sci. U.S.A.">
        <title>Networks of energetic and metabolic interactions define dynamics in microbial communities.</title>
        <authorList>
            <person name="Embree M."/>
            <person name="Liu J.K."/>
            <person name="Al-Bassam M.M."/>
            <person name="Zengler K."/>
        </authorList>
    </citation>
    <scope>NUCLEOTIDE SEQUENCE</scope>
</reference>
<dbReference type="Gene3D" id="3.40.630.30">
    <property type="match status" value="1"/>
</dbReference>
<dbReference type="PANTHER" id="PTHR43877">
    <property type="entry name" value="AMINOALKYLPHOSPHONATE N-ACETYLTRANSFERASE-RELATED-RELATED"/>
    <property type="match status" value="1"/>
</dbReference>
<keyword evidence="1" id="KW-0808">Transferase</keyword>
<evidence type="ECO:0000256" key="2">
    <source>
        <dbReference type="ARBA" id="ARBA00023315"/>
    </source>
</evidence>
<dbReference type="AlphaFoldDB" id="A0A0W8FEW0"/>
<dbReference type="GO" id="GO:0016747">
    <property type="term" value="F:acyltransferase activity, transferring groups other than amino-acyl groups"/>
    <property type="evidence" value="ECO:0007669"/>
    <property type="project" value="InterPro"/>
</dbReference>
<name>A0A0W8FEW0_9ZZZZ</name>
<evidence type="ECO:0000259" key="3">
    <source>
        <dbReference type="PROSITE" id="PS51186"/>
    </source>
</evidence>
<keyword evidence="2" id="KW-0012">Acyltransferase</keyword>
<dbReference type="PROSITE" id="PS51186">
    <property type="entry name" value="GNAT"/>
    <property type="match status" value="1"/>
</dbReference>
<dbReference type="InterPro" id="IPR000182">
    <property type="entry name" value="GNAT_dom"/>
</dbReference>
<accession>A0A0W8FEW0</accession>
<dbReference type="InterPro" id="IPR016181">
    <property type="entry name" value="Acyl_CoA_acyltransferase"/>
</dbReference>
<feature type="domain" description="N-acetyltransferase" evidence="3">
    <location>
        <begin position="63"/>
        <end position="221"/>
    </location>
</feature>
<comment type="caution">
    <text evidence="4">The sequence shown here is derived from an EMBL/GenBank/DDBJ whole genome shotgun (WGS) entry which is preliminary data.</text>
</comment>
<protein>
    <recommendedName>
        <fullName evidence="3">N-acetyltransferase domain-containing protein</fullName>
    </recommendedName>
</protein>
<dbReference type="CDD" id="cd04301">
    <property type="entry name" value="NAT_SF"/>
    <property type="match status" value="1"/>
</dbReference>
<dbReference type="Pfam" id="PF00583">
    <property type="entry name" value="Acetyltransf_1"/>
    <property type="match status" value="1"/>
</dbReference>
<evidence type="ECO:0000313" key="4">
    <source>
        <dbReference type="EMBL" id="KUG18867.1"/>
    </source>
</evidence>
<organism evidence="4">
    <name type="scientific">hydrocarbon metagenome</name>
    <dbReference type="NCBI Taxonomy" id="938273"/>
    <lineage>
        <taxon>unclassified sequences</taxon>
        <taxon>metagenomes</taxon>
        <taxon>ecological metagenomes</taxon>
    </lineage>
</organism>
<proteinExistence type="predicted"/>
<sequence>MQEEISLFPTGMPGEQLWWLISSDATGAPFRTPAPPPYSGGSDTDMTGGGIQAYCEIMSNSGYAVRRFRNDDRVRILEIFNHHVTTTVAALAAEPVPPQFIDGTLQDAQSFLVAGRDGEVAVFGFMRPFLPFSTFQTAASVTDFAAPGHTRSGLGSRILKAFESDAGERGIRTLLAAISSRNIESLKFHRKRGFYECGKLPGIGVKFGEHFDVIRMVKGLSA</sequence>
<gene>
    <name evidence="4" type="ORF">ASZ90_011412</name>
</gene>
<dbReference type="SUPFAM" id="SSF55729">
    <property type="entry name" value="Acyl-CoA N-acyltransferases (Nat)"/>
    <property type="match status" value="1"/>
</dbReference>
<dbReference type="InterPro" id="IPR050832">
    <property type="entry name" value="Bact_Acetyltransf"/>
</dbReference>
<dbReference type="PANTHER" id="PTHR43877:SF2">
    <property type="entry name" value="AMINOALKYLPHOSPHONATE N-ACETYLTRANSFERASE-RELATED"/>
    <property type="match status" value="1"/>
</dbReference>
<dbReference type="EMBL" id="LNQE01001351">
    <property type="protein sequence ID" value="KUG18867.1"/>
    <property type="molecule type" value="Genomic_DNA"/>
</dbReference>
<evidence type="ECO:0000256" key="1">
    <source>
        <dbReference type="ARBA" id="ARBA00022679"/>
    </source>
</evidence>